<dbReference type="InterPro" id="IPR035906">
    <property type="entry name" value="MetI-like_sf"/>
</dbReference>
<evidence type="ECO:0000256" key="5">
    <source>
        <dbReference type="ARBA" id="ARBA00022692"/>
    </source>
</evidence>
<dbReference type="Pfam" id="PF00528">
    <property type="entry name" value="BPD_transp_1"/>
    <property type="match status" value="1"/>
</dbReference>
<keyword evidence="11" id="KW-1185">Reference proteome</keyword>
<dbReference type="InterPro" id="IPR010065">
    <property type="entry name" value="AA_ABC_transptr_permease_3TM"/>
</dbReference>
<feature type="transmembrane region" description="Helical" evidence="8">
    <location>
        <begin position="181"/>
        <end position="205"/>
    </location>
</feature>
<evidence type="ECO:0000256" key="6">
    <source>
        <dbReference type="ARBA" id="ARBA00022989"/>
    </source>
</evidence>
<feature type="transmembrane region" description="Helical" evidence="8">
    <location>
        <begin position="62"/>
        <end position="83"/>
    </location>
</feature>
<evidence type="ECO:0000256" key="4">
    <source>
        <dbReference type="ARBA" id="ARBA00022475"/>
    </source>
</evidence>
<evidence type="ECO:0000256" key="3">
    <source>
        <dbReference type="ARBA" id="ARBA00022448"/>
    </source>
</evidence>
<dbReference type="InterPro" id="IPR043429">
    <property type="entry name" value="ArtM/GltK/GlnP/TcyL/YhdX-like"/>
</dbReference>
<reference evidence="10 11" key="1">
    <citation type="submission" date="2020-06" db="EMBL/GenBank/DDBJ databases">
        <title>Global-level population genomics: horizontal gene transfer, symbiosis and evolution in Rhizobia.</title>
        <authorList>
            <person name="Gai Y."/>
        </authorList>
    </citation>
    <scope>NUCLEOTIDE SEQUENCE [LARGE SCALE GENOMIC DNA]</scope>
    <source>
        <strain evidence="10 11">PLR6_1b</strain>
    </source>
</reference>
<accession>A0ABS7LLN8</accession>
<dbReference type="PANTHER" id="PTHR30614:SF21">
    <property type="entry name" value="AMINO ACID ABC TRANSPORTER PERMEASE"/>
    <property type="match status" value="1"/>
</dbReference>
<keyword evidence="7 8" id="KW-0472">Membrane</keyword>
<dbReference type="InterPro" id="IPR000515">
    <property type="entry name" value="MetI-like"/>
</dbReference>
<organism evidence="10 11">
    <name type="scientific">Rhizobium bangladeshense</name>
    <dbReference type="NCBI Taxonomy" id="1138189"/>
    <lineage>
        <taxon>Bacteria</taxon>
        <taxon>Pseudomonadati</taxon>
        <taxon>Pseudomonadota</taxon>
        <taxon>Alphaproteobacteria</taxon>
        <taxon>Hyphomicrobiales</taxon>
        <taxon>Rhizobiaceae</taxon>
        <taxon>Rhizobium/Agrobacterium group</taxon>
        <taxon>Rhizobium</taxon>
    </lineage>
</organism>
<name>A0ABS7LLN8_9HYPH</name>
<evidence type="ECO:0000313" key="11">
    <source>
        <dbReference type="Proteomes" id="UP000720124"/>
    </source>
</evidence>
<evidence type="ECO:0000256" key="2">
    <source>
        <dbReference type="ARBA" id="ARBA00010072"/>
    </source>
</evidence>
<dbReference type="PANTHER" id="PTHR30614">
    <property type="entry name" value="MEMBRANE COMPONENT OF AMINO ACID ABC TRANSPORTER"/>
    <property type="match status" value="1"/>
</dbReference>
<evidence type="ECO:0000259" key="9">
    <source>
        <dbReference type="PROSITE" id="PS50928"/>
    </source>
</evidence>
<keyword evidence="4" id="KW-1003">Cell membrane</keyword>
<dbReference type="EMBL" id="JABTXI010000008">
    <property type="protein sequence ID" value="MBY3592320.1"/>
    <property type="molecule type" value="Genomic_DNA"/>
</dbReference>
<dbReference type="NCBIfam" id="TIGR01726">
    <property type="entry name" value="HEQRo_perm_3TM"/>
    <property type="match status" value="1"/>
</dbReference>
<evidence type="ECO:0000313" key="10">
    <source>
        <dbReference type="EMBL" id="MBY3592320.1"/>
    </source>
</evidence>
<comment type="caution">
    <text evidence="10">The sequence shown here is derived from an EMBL/GenBank/DDBJ whole genome shotgun (WGS) entry which is preliminary data.</text>
</comment>
<dbReference type="PROSITE" id="PS50928">
    <property type="entry name" value="ABC_TM1"/>
    <property type="match status" value="1"/>
</dbReference>
<feature type="transmembrane region" description="Helical" evidence="8">
    <location>
        <begin position="20"/>
        <end position="41"/>
    </location>
</feature>
<gene>
    <name evidence="10" type="ORF">HJA87_20925</name>
</gene>
<evidence type="ECO:0000256" key="8">
    <source>
        <dbReference type="RuleBase" id="RU363032"/>
    </source>
</evidence>
<dbReference type="Gene3D" id="1.10.3720.10">
    <property type="entry name" value="MetI-like"/>
    <property type="match status" value="1"/>
</dbReference>
<feature type="domain" description="ABC transmembrane type-1" evidence="9">
    <location>
        <begin position="14"/>
        <end position="202"/>
    </location>
</feature>
<comment type="subcellular location">
    <subcellularLocation>
        <location evidence="1">Cell inner membrane</location>
        <topology evidence="1">Multi-pass membrane protein</topology>
    </subcellularLocation>
    <subcellularLocation>
        <location evidence="8">Cell membrane</location>
        <topology evidence="8">Multi-pass membrane protein</topology>
    </subcellularLocation>
</comment>
<keyword evidence="6 8" id="KW-1133">Transmembrane helix</keyword>
<evidence type="ECO:0000256" key="7">
    <source>
        <dbReference type="ARBA" id="ARBA00023136"/>
    </source>
</evidence>
<keyword evidence="3 8" id="KW-0813">Transport</keyword>
<dbReference type="CDD" id="cd06261">
    <property type="entry name" value="TM_PBP2"/>
    <property type="match status" value="1"/>
</dbReference>
<protein>
    <submittedName>
        <fullName evidence="10">Amino acid ABC transporter permease</fullName>
    </submittedName>
</protein>
<keyword evidence="5 8" id="KW-0812">Transmembrane</keyword>
<sequence>MTFTAILSGIFEGFGVTASVTLYGMLYAVPFALVFGILQYFTSGWRRTLVTSVIEFWRSTPILVLMFVFYYTLPGMGITLSGITVGAMTLGLHIGAYGSQSVRAALQALDRGQVEAGFALGLRRHQILRLIELPQAFAAMTPTFVNQFIQLVKGTALVSLITLSDMTHRAMEINQVTFNPAGIYSALLMAYFIICYPATIFGRWLEKRTVPQGRGNREL</sequence>
<evidence type="ECO:0000256" key="1">
    <source>
        <dbReference type="ARBA" id="ARBA00004429"/>
    </source>
</evidence>
<dbReference type="Proteomes" id="UP000720124">
    <property type="component" value="Unassembled WGS sequence"/>
</dbReference>
<proteinExistence type="inferred from homology"/>
<dbReference type="SUPFAM" id="SSF161098">
    <property type="entry name" value="MetI-like"/>
    <property type="match status" value="1"/>
</dbReference>
<comment type="similarity">
    <text evidence="2">Belongs to the binding-protein-dependent transport system permease family. HisMQ subfamily.</text>
</comment>
<dbReference type="RefSeq" id="WP_222012398.1">
    <property type="nucleotide sequence ID" value="NZ_JABTXI010000008.1"/>
</dbReference>